<keyword evidence="3" id="KW-1185">Reference proteome</keyword>
<gene>
    <name evidence="2" type="ORF">SH1V18_21490</name>
</gene>
<dbReference type="RefSeq" id="WP_281815258.1">
    <property type="nucleotide sequence ID" value="NZ_BRLB01000005.1"/>
</dbReference>
<dbReference type="InterPro" id="IPR011256">
    <property type="entry name" value="Reg_factor_effector_dom_sf"/>
</dbReference>
<dbReference type="InterPro" id="IPR010499">
    <property type="entry name" value="AraC_E-bd"/>
</dbReference>
<evidence type="ECO:0000313" key="2">
    <source>
        <dbReference type="EMBL" id="GKX29669.1"/>
    </source>
</evidence>
<dbReference type="AlphaFoldDB" id="A0A9W5YAR6"/>
<protein>
    <submittedName>
        <fullName evidence="2">AraC family transcriptional regulator</fullName>
    </submittedName>
</protein>
<proteinExistence type="predicted"/>
<feature type="domain" description="AraC effector-binding" evidence="1">
    <location>
        <begin position="3"/>
        <end position="149"/>
    </location>
</feature>
<accession>A0A9W5YAR6</accession>
<dbReference type="Pfam" id="PF06445">
    <property type="entry name" value="GyrI-like"/>
    <property type="match status" value="1"/>
</dbReference>
<dbReference type="Proteomes" id="UP001144256">
    <property type="component" value="Unassembled WGS sequence"/>
</dbReference>
<evidence type="ECO:0000259" key="1">
    <source>
        <dbReference type="SMART" id="SM00871"/>
    </source>
</evidence>
<sequence length="157" mass="17742">MDYDIRIIDVEPVRVAVIRYNGPVTKAAKQFPNVFKAIKGKSNGAPFFNYYKVDEKTGIGEIELCVPTAESPNDNGVIIKNLPRSKALCLTHTGGYDKIPSAYEVMKQYIEENEYKIQPPWREVYIKGPGLIIKGNPDKYITEIIFPIEEVEDNACN</sequence>
<reference evidence="2" key="1">
    <citation type="submission" date="2022-06" db="EMBL/GenBank/DDBJ databases">
        <title>Vallitalea longa sp. nov., an anaerobic bacterium isolated from marine sediment.</title>
        <authorList>
            <person name="Hirano S."/>
            <person name="Terahara T."/>
            <person name="Mori K."/>
            <person name="Hamada M."/>
            <person name="Matsumoto R."/>
            <person name="Kobayashi T."/>
        </authorList>
    </citation>
    <scope>NUCLEOTIDE SEQUENCE</scope>
    <source>
        <strain evidence="2">SH18-1</strain>
    </source>
</reference>
<organism evidence="2 3">
    <name type="scientific">Vallitalea longa</name>
    <dbReference type="NCBI Taxonomy" id="2936439"/>
    <lineage>
        <taxon>Bacteria</taxon>
        <taxon>Bacillati</taxon>
        <taxon>Bacillota</taxon>
        <taxon>Clostridia</taxon>
        <taxon>Lachnospirales</taxon>
        <taxon>Vallitaleaceae</taxon>
        <taxon>Vallitalea</taxon>
    </lineage>
</organism>
<comment type="caution">
    <text evidence="2">The sequence shown here is derived from an EMBL/GenBank/DDBJ whole genome shotgun (WGS) entry which is preliminary data.</text>
</comment>
<name>A0A9W5YAR6_9FIRM</name>
<evidence type="ECO:0000313" key="3">
    <source>
        <dbReference type="Proteomes" id="UP001144256"/>
    </source>
</evidence>
<dbReference type="SUPFAM" id="SSF55136">
    <property type="entry name" value="Probable bacterial effector-binding domain"/>
    <property type="match status" value="1"/>
</dbReference>
<dbReference type="Gene3D" id="3.20.80.10">
    <property type="entry name" value="Regulatory factor, effector binding domain"/>
    <property type="match status" value="1"/>
</dbReference>
<dbReference type="SMART" id="SM00871">
    <property type="entry name" value="AraC_E_bind"/>
    <property type="match status" value="1"/>
</dbReference>
<dbReference type="InterPro" id="IPR029442">
    <property type="entry name" value="GyrI-like"/>
</dbReference>
<dbReference type="EMBL" id="BRLB01000005">
    <property type="protein sequence ID" value="GKX29669.1"/>
    <property type="molecule type" value="Genomic_DNA"/>
</dbReference>